<dbReference type="Proteomes" id="UP001189429">
    <property type="component" value="Unassembled WGS sequence"/>
</dbReference>
<sequence>MGGGHQHDGSQQQQRRSGGDLLTAPQGHGEARGWEALAASPPPSLPEERQHREPGQPWGRDRGGAPSKHLMGAFSRGSKNHHRGKCTPCRHTMTGTPCPQGRLCNCCHFHHGLEALLGRKPRALLRKQGEHDSAAGSMPLLERVQPCRLLACASLDLSAQLASLASPGASQRAPAPARSPAEEAAKASPPPPPCAPSAAPWGRLRPEQLAALLREAAPEHYED</sequence>
<evidence type="ECO:0008006" key="5">
    <source>
        <dbReference type="Google" id="ProtNLM"/>
    </source>
</evidence>
<feature type="compositionally biased region" description="Basic and acidic residues" evidence="1">
    <location>
        <begin position="46"/>
        <end position="63"/>
    </location>
</feature>
<name>A0ABN9S6N1_9DINO</name>
<evidence type="ECO:0000313" key="4">
    <source>
        <dbReference type="Proteomes" id="UP001189429"/>
    </source>
</evidence>
<feature type="region of interest" description="Disordered" evidence="1">
    <location>
        <begin position="167"/>
        <end position="201"/>
    </location>
</feature>
<protein>
    <recommendedName>
        <fullName evidence="5">tRNA:m(4)X modification enzyme TRM13</fullName>
    </recommendedName>
</protein>
<reference evidence="2" key="1">
    <citation type="submission" date="2023-10" db="EMBL/GenBank/DDBJ databases">
        <authorList>
            <person name="Chen Y."/>
            <person name="Shah S."/>
            <person name="Dougan E. K."/>
            <person name="Thang M."/>
            <person name="Chan C."/>
        </authorList>
    </citation>
    <scope>NUCLEOTIDE SEQUENCE [LARGE SCALE GENOMIC DNA]</scope>
</reference>
<comment type="caution">
    <text evidence="2">The sequence shown here is derived from an EMBL/GenBank/DDBJ whole genome shotgun (WGS) entry which is preliminary data.</text>
</comment>
<evidence type="ECO:0000313" key="2">
    <source>
        <dbReference type="EMBL" id="CAK0827509.1"/>
    </source>
</evidence>
<dbReference type="EMBL" id="CAUYUJ010022626">
    <property type="protein sequence ID" value="CAK0911710.1"/>
    <property type="molecule type" value="Genomic_DNA"/>
</dbReference>
<feature type="region of interest" description="Disordered" evidence="1">
    <location>
        <begin position="1"/>
        <end position="68"/>
    </location>
</feature>
<evidence type="ECO:0000313" key="3">
    <source>
        <dbReference type="EMBL" id="CAK0911710.1"/>
    </source>
</evidence>
<gene>
    <name evidence="2" type="ORF">PCOR1329_LOCUS27028</name>
    <name evidence="3" type="ORF">PCOR1329_LOCUS85490</name>
</gene>
<organism evidence="2 4">
    <name type="scientific">Prorocentrum cordatum</name>
    <dbReference type="NCBI Taxonomy" id="2364126"/>
    <lineage>
        <taxon>Eukaryota</taxon>
        <taxon>Sar</taxon>
        <taxon>Alveolata</taxon>
        <taxon>Dinophyceae</taxon>
        <taxon>Prorocentrales</taxon>
        <taxon>Prorocentraceae</taxon>
        <taxon>Prorocentrum</taxon>
    </lineage>
</organism>
<evidence type="ECO:0000256" key="1">
    <source>
        <dbReference type="SAM" id="MobiDB-lite"/>
    </source>
</evidence>
<keyword evidence="4" id="KW-1185">Reference proteome</keyword>
<proteinExistence type="predicted"/>
<feature type="compositionally biased region" description="Low complexity" evidence="1">
    <location>
        <begin position="167"/>
        <end position="179"/>
    </location>
</feature>
<dbReference type="EMBL" id="CAUYUJ010009715">
    <property type="protein sequence ID" value="CAK0827509.1"/>
    <property type="molecule type" value="Genomic_DNA"/>
</dbReference>
<accession>A0ABN9S6N1</accession>
<feature type="compositionally biased region" description="Low complexity" evidence="1">
    <location>
        <begin position="9"/>
        <end position="20"/>
    </location>
</feature>